<reference evidence="1 2" key="1">
    <citation type="submission" date="2016-02" db="EMBL/GenBank/DDBJ databases">
        <authorList>
            <person name="Wen L."/>
            <person name="He K."/>
            <person name="Yang H."/>
        </authorList>
    </citation>
    <scope>NUCLEOTIDE SEQUENCE [LARGE SCALE GENOMIC DNA]</scope>
    <source>
        <strain evidence="1">Trichococcus palustris</strain>
    </source>
</reference>
<evidence type="ECO:0000313" key="1">
    <source>
        <dbReference type="EMBL" id="CZQ81878.1"/>
    </source>
</evidence>
<dbReference type="Proteomes" id="UP000242754">
    <property type="component" value="Unassembled WGS sequence"/>
</dbReference>
<gene>
    <name evidence="1" type="ORF">Tpal_253</name>
</gene>
<dbReference type="RefSeq" id="WP_087030249.1">
    <property type="nucleotide sequence ID" value="NZ_FJNE01000001.1"/>
</dbReference>
<protein>
    <submittedName>
        <fullName evidence="1">Uncharacterized protein</fullName>
    </submittedName>
</protein>
<sequence>MDLEKLIEMIAAFKANHTNSTIDFLVHPQRDLDDKFAELLIVEVLEDSEGNTTIGDEEALMTVDNPSTEDLSELENIAQALHRYL</sequence>
<proteinExistence type="predicted"/>
<keyword evidence="2" id="KW-1185">Reference proteome</keyword>
<dbReference type="OrthoDB" id="2166314at2"/>
<name>A0A143Y7R1_9LACT</name>
<evidence type="ECO:0000313" key="2">
    <source>
        <dbReference type="Proteomes" id="UP000242754"/>
    </source>
</evidence>
<dbReference type="EMBL" id="FJNE01000001">
    <property type="protein sequence ID" value="CZQ81878.1"/>
    <property type="molecule type" value="Genomic_DNA"/>
</dbReference>
<organism evidence="1 2">
    <name type="scientific">Trichococcus palustris</name>
    <dbReference type="NCBI Taxonomy" id="140314"/>
    <lineage>
        <taxon>Bacteria</taxon>
        <taxon>Bacillati</taxon>
        <taxon>Bacillota</taxon>
        <taxon>Bacilli</taxon>
        <taxon>Lactobacillales</taxon>
        <taxon>Carnobacteriaceae</taxon>
        <taxon>Trichococcus</taxon>
    </lineage>
</organism>
<dbReference type="AlphaFoldDB" id="A0A143Y7R1"/>
<accession>A0A143Y7R1</accession>